<feature type="domain" description="Thioredoxin" evidence="9">
    <location>
        <begin position="6"/>
        <end position="142"/>
    </location>
</feature>
<dbReference type="SUPFAM" id="SSF52833">
    <property type="entry name" value="Thioredoxin-like"/>
    <property type="match status" value="2"/>
</dbReference>
<dbReference type="PROSITE" id="PS00194">
    <property type="entry name" value="THIOREDOXIN_1"/>
    <property type="match status" value="1"/>
</dbReference>
<evidence type="ECO:0000256" key="7">
    <source>
        <dbReference type="SAM" id="MobiDB-lite"/>
    </source>
</evidence>
<dbReference type="Pfam" id="PF24541">
    <property type="entry name" value="Thioredox_PDIA6_C"/>
    <property type="match status" value="1"/>
</dbReference>
<evidence type="ECO:0000259" key="9">
    <source>
        <dbReference type="PROSITE" id="PS51352"/>
    </source>
</evidence>
<dbReference type="GO" id="GO:0015035">
    <property type="term" value="F:protein-disulfide reductase activity"/>
    <property type="evidence" value="ECO:0007669"/>
    <property type="project" value="TreeGrafter"/>
</dbReference>
<evidence type="ECO:0000256" key="6">
    <source>
        <dbReference type="ARBA" id="ARBA00023284"/>
    </source>
</evidence>
<accession>A0A6A6PR97</accession>
<feature type="region of interest" description="Disordered" evidence="7">
    <location>
        <begin position="513"/>
        <end position="533"/>
    </location>
</feature>
<dbReference type="GO" id="GO:0034976">
    <property type="term" value="P:response to endoplasmic reticulum stress"/>
    <property type="evidence" value="ECO:0007669"/>
    <property type="project" value="TreeGrafter"/>
</dbReference>
<name>A0A6A6PR97_9PEZI</name>
<dbReference type="InterPro" id="IPR013766">
    <property type="entry name" value="Thioredoxin_domain"/>
</dbReference>
<dbReference type="EC" id="5.3.4.1" evidence="3"/>
<evidence type="ECO:0000256" key="3">
    <source>
        <dbReference type="ARBA" id="ARBA00012723"/>
    </source>
</evidence>
<dbReference type="GO" id="GO:0003756">
    <property type="term" value="F:protein disulfide isomerase activity"/>
    <property type="evidence" value="ECO:0007669"/>
    <property type="project" value="UniProtKB-EC"/>
</dbReference>
<feature type="compositionally biased region" description="Low complexity" evidence="7">
    <location>
        <begin position="267"/>
        <end position="284"/>
    </location>
</feature>
<feature type="region of interest" description="Disordered" evidence="7">
    <location>
        <begin position="242"/>
        <end position="321"/>
    </location>
</feature>
<dbReference type="PANTHER" id="PTHR45815:SF3">
    <property type="entry name" value="PROTEIN DISULFIDE-ISOMERASE A6"/>
    <property type="match status" value="1"/>
</dbReference>
<reference evidence="10" key="1">
    <citation type="journal article" date="2020" name="Stud. Mycol.">
        <title>101 Dothideomycetes genomes: a test case for predicting lifestyles and emergence of pathogens.</title>
        <authorList>
            <person name="Haridas S."/>
            <person name="Albert R."/>
            <person name="Binder M."/>
            <person name="Bloem J."/>
            <person name="Labutti K."/>
            <person name="Salamov A."/>
            <person name="Andreopoulos B."/>
            <person name="Baker S."/>
            <person name="Barry K."/>
            <person name="Bills G."/>
            <person name="Bluhm B."/>
            <person name="Cannon C."/>
            <person name="Castanera R."/>
            <person name="Culley D."/>
            <person name="Daum C."/>
            <person name="Ezra D."/>
            <person name="Gonzalez J."/>
            <person name="Henrissat B."/>
            <person name="Kuo A."/>
            <person name="Liang C."/>
            <person name="Lipzen A."/>
            <person name="Lutzoni F."/>
            <person name="Magnuson J."/>
            <person name="Mondo S."/>
            <person name="Nolan M."/>
            <person name="Ohm R."/>
            <person name="Pangilinan J."/>
            <person name="Park H.-J."/>
            <person name="Ramirez L."/>
            <person name="Alfaro M."/>
            <person name="Sun H."/>
            <person name="Tritt A."/>
            <person name="Yoshinaga Y."/>
            <person name="Zwiers L.-H."/>
            <person name="Turgeon B."/>
            <person name="Goodwin S."/>
            <person name="Spatafora J."/>
            <person name="Crous P."/>
            <person name="Grigoriev I."/>
        </authorList>
    </citation>
    <scope>NUCLEOTIDE SEQUENCE</scope>
    <source>
        <strain evidence="10">CBS 113389</strain>
    </source>
</reference>
<feature type="compositionally biased region" description="Basic and acidic residues" evidence="7">
    <location>
        <begin position="518"/>
        <end position="533"/>
    </location>
</feature>
<feature type="signal peptide" evidence="8">
    <location>
        <begin position="1"/>
        <end position="21"/>
    </location>
</feature>
<evidence type="ECO:0000256" key="5">
    <source>
        <dbReference type="ARBA" id="ARBA00023235"/>
    </source>
</evidence>
<dbReference type="GeneID" id="54479108"/>
<keyword evidence="6" id="KW-0676">Redox-active center</keyword>
<keyword evidence="11" id="KW-1185">Reference proteome</keyword>
<dbReference type="OrthoDB" id="10264505at2759"/>
<dbReference type="EMBL" id="MU001636">
    <property type="protein sequence ID" value="KAF2482512.1"/>
    <property type="molecule type" value="Genomic_DNA"/>
</dbReference>
<keyword evidence="4" id="KW-1015">Disulfide bond</keyword>
<evidence type="ECO:0000256" key="1">
    <source>
        <dbReference type="ARBA" id="ARBA00001182"/>
    </source>
</evidence>
<evidence type="ECO:0000313" key="11">
    <source>
        <dbReference type="Proteomes" id="UP000799767"/>
    </source>
</evidence>
<dbReference type="PRINTS" id="PR00421">
    <property type="entry name" value="THIOREDOXIN"/>
</dbReference>
<dbReference type="InterPro" id="IPR036249">
    <property type="entry name" value="Thioredoxin-like_sf"/>
</dbReference>
<dbReference type="PROSITE" id="PS51352">
    <property type="entry name" value="THIOREDOXIN_2"/>
    <property type="match status" value="1"/>
</dbReference>
<dbReference type="Gene3D" id="3.40.30.10">
    <property type="entry name" value="Glutaredoxin"/>
    <property type="match status" value="2"/>
</dbReference>
<evidence type="ECO:0000256" key="8">
    <source>
        <dbReference type="SAM" id="SignalP"/>
    </source>
</evidence>
<protein>
    <recommendedName>
        <fullName evidence="3">protein disulfide-isomerase</fullName>
        <ecNumber evidence="3">5.3.4.1</ecNumber>
    </recommendedName>
</protein>
<evidence type="ECO:0000256" key="4">
    <source>
        <dbReference type="ARBA" id="ARBA00023157"/>
    </source>
</evidence>
<dbReference type="GO" id="GO:0005788">
    <property type="term" value="C:endoplasmic reticulum lumen"/>
    <property type="evidence" value="ECO:0007669"/>
    <property type="project" value="UniProtKB-SubCell"/>
</dbReference>
<dbReference type="InterPro" id="IPR017937">
    <property type="entry name" value="Thioredoxin_CS"/>
</dbReference>
<dbReference type="RefSeq" id="XP_033589082.1">
    <property type="nucleotide sequence ID" value="XM_033738106.1"/>
</dbReference>
<comment type="catalytic activity">
    <reaction evidence="1">
        <text>Catalyzes the rearrangement of -S-S- bonds in proteins.</text>
        <dbReference type="EC" id="5.3.4.1"/>
    </reaction>
</comment>
<feature type="compositionally biased region" description="Basic residues" evidence="7">
    <location>
        <begin position="252"/>
        <end position="266"/>
    </location>
</feature>
<comment type="subcellular location">
    <subcellularLocation>
        <location evidence="2">Endoplasmic reticulum lumen</location>
    </subcellularLocation>
</comment>
<gene>
    <name evidence="10" type="ORF">BDY17DRAFT_346582</name>
</gene>
<dbReference type="PANTHER" id="PTHR45815">
    <property type="entry name" value="PROTEIN DISULFIDE-ISOMERASE A6"/>
    <property type="match status" value="1"/>
</dbReference>
<keyword evidence="8" id="KW-0732">Signal</keyword>
<feature type="chain" id="PRO_5025629401" description="protein disulfide-isomerase" evidence="8">
    <location>
        <begin position="22"/>
        <end position="533"/>
    </location>
</feature>
<sequence length="533" mass="56947">MASTLAVALVSSLLFIQPGLADGLYTKSSPVLQVSGSNYDDLIVKSNYTSIVEFYAPWCGHCKNLQPVYEKAAKSLSGLAKVAAVNCDEESNKPFCGSMGVKGFPTLKIVKPGKKAGRPIVDDYNGERTAKAIVDAVTGKIVNHVARLKDDDYADWLDAGDAPKAILFSEKGTTSSLLKAIAIEFLGGIDVAQIRSKEDDAVEKFDVQRFPTLVLVPGKGKDAIKYDGQLKKDAIVTFLSQAATPNPDPAPKKAKASSKSDKKKASKASSSFAKSSKSQASAQAETDAASQTAETLEDESQPTASPHPDAATEDTQKPVKIPDIATPIPSLAETIPLQQKCLNTKAGTCILALPPASNPYASTEQALASLSEIHHKHATANRKLFPFFQLPASNPTSASLIAALNLDASTTQLIATNGKRAWYRQYPSATFTLAEIEDWIDSIRMGDGAKSKLPAELIVDAAELPAEPIEVKVDSTSDPEDIMAQLKQQLPEGVEFELEEIEDGEYERILAEASRGAAKREKAEAAATARDEL</sequence>
<dbReference type="Proteomes" id="UP000799767">
    <property type="component" value="Unassembled WGS sequence"/>
</dbReference>
<keyword evidence="5" id="KW-0413">Isomerase</keyword>
<dbReference type="AlphaFoldDB" id="A0A6A6PR97"/>
<evidence type="ECO:0000313" key="10">
    <source>
        <dbReference type="EMBL" id="KAF2482512.1"/>
    </source>
</evidence>
<evidence type="ECO:0000256" key="2">
    <source>
        <dbReference type="ARBA" id="ARBA00004319"/>
    </source>
</evidence>
<dbReference type="Pfam" id="PF00085">
    <property type="entry name" value="Thioredoxin"/>
    <property type="match status" value="1"/>
</dbReference>
<dbReference type="InterPro" id="IPR057305">
    <property type="entry name" value="Thioredox_PDIA6_C"/>
</dbReference>
<proteinExistence type="predicted"/>
<organism evidence="10 11">
    <name type="scientific">Neohortaea acidophila</name>
    <dbReference type="NCBI Taxonomy" id="245834"/>
    <lineage>
        <taxon>Eukaryota</taxon>
        <taxon>Fungi</taxon>
        <taxon>Dikarya</taxon>
        <taxon>Ascomycota</taxon>
        <taxon>Pezizomycotina</taxon>
        <taxon>Dothideomycetes</taxon>
        <taxon>Dothideomycetidae</taxon>
        <taxon>Mycosphaerellales</taxon>
        <taxon>Teratosphaeriaceae</taxon>
        <taxon>Neohortaea</taxon>
    </lineage>
</organism>
<dbReference type="CDD" id="cd03002">
    <property type="entry name" value="PDI_a_MPD1_like"/>
    <property type="match status" value="1"/>
</dbReference>